<keyword evidence="2" id="KW-1185">Reference proteome</keyword>
<name>A0A1X0PA05_9TRYP</name>
<dbReference type="OrthoDB" id="268628at2759"/>
<gene>
    <name evidence="1" type="ORF">TM35_000011670</name>
</gene>
<reference evidence="1 2" key="1">
    <citation type="submission" date="2017-03" db="EMBL/GenBank/DDBJ databases">
        <title>An alternative strategy for trypanosome survival in the mammalian bloodstream revealed through genome and transcriptome analysis of the ubiquitous bovine parasite Trypanosoma (Megatrypanum) theileri.</title>
        <authorList>
            <person name="Kelly S."/>
            <person name="Ivens A."/>
            <person name="Mott A."/>
            <person name="O'Neill E."/>
            <person name="Emms D."/>
            <person name="Macleod O."/>
            <person name="Voorheis P."/>
            <person name="Matthews J."/>
            <person name="Matthews K."/>
            <person name="Carrington M."/>
        </authorList>
    </citation>
    <scope>NUCLEOTIDE SEQUENCE [LARGE SCALE GENOMIC DNA]</scope>
    <source>
        <strain evidence="1">Edinburgh</strain>
    </source>
</reference>
<evidence type="ECO:0000313" key="2">
    <source>
        <dbReference type="Proteomes" id="UP000192257"/>
    </source>
</evidence>
<accession>A0A1X0PA05</accession>
<proteinExistence type="predicted"/>
<dbReference type="RefSeq" id="XP_028887356.1">
    <property type="nucleotide sequence ID" value="XM_029020848.1"/>
</dbReference>
<organism evidence="1 2">
    <name type="scientific">Trypanosoma theileri</name>
    <dbReference type="NCBI Taxonomy" id="67003"/>
    <lineage>
        <taxon>Eukaryota</taxon>
        <taxon>Discoba</taxon>
        <taxon>Euglenozoa</taxon>
        <taxon>Kinetoplastea</taxon>
        <taxon>Metakinetoplastina</taxon>
        <taxon>Trypanosomatida</taxon>
        <taxon>Trypanosomatidae</taxon>
        <taxon>Trypanosoma</taxon>
    </lineage>
</organism>
<comment type="caution">
    <text evidence="1">The sequence shown here is derived from an EMBL/GenBank/DDBJ whole genome shotgun (WGS) entry which is preliminary data.</text>
</comment>
<protein>
    <submittedName>
        <fullName evidence="1">Uncharacterized protein</fullName>
    </submittedName>
</protein>
<dbReference type="AlphaFoldDB" id="A0A1X0PA05"/>
<evidence type="ECO:0000313" key="1">
    <source>
        <dbReference type="EMBL" id="ORC93290.1"/>
    </source>
</evidence>
<dbReference type="GeneID" id="39980628"/>
<dbReference type="Proteomes" id="UP000192257">
    <property type="component" value="Unassembled WGS sequence"/>
</dbReference>
<sequence>MFARTILRRAGNETYGGWPWPVKLPFKSDWYHHLSRRESIADETRQYTVVGDFLLLSIVGYSIYRVYQLYFQTDAYQTHLSHLNQFPPAIVANEFDFKNIENNRKVTRAVLDEYREAAVTCKAERQPLENVIFKY</sequence>
<dbReference type="VEuPathDB" id="TriTrypDB:TM35_000011670"/>
<dbReference type="EMBL" id="NBCO01000001">
    <property type="protein sequence ID" value="ORC93290.1"/>
    <property type="molecule type" value="Genomic_DNA"/>
</dbReference>